<evidence type="ECO:0000313" key="2">
    <source>
        <dbReference type="Proteomes" id="UP001165960"/>
    </source>
</evidence>
<keyword evidence="1" id="KW-0378">Hydrolase</keyword>
<sequence length="116" mass="12432">MGDMVGALMSLKEGALAFKTGKKAQKVSQETRGTLADVVMFSGCEDCQTSADAVEHGVGNTGAMSFALIKALSGNPYGLSYLQLLDQIRAILRGKYSQIPQLSSGRPMDMNQYFSM</sequence>
<organism evidence="1 2">
    <name type="scientific">Entomophthora muscae</name>
    <dbReference type="NCBI Taxonomy" id="34485"/>
    <lineage>
        <taxon>Eukaryota</taxon>
        <taxon>Fungi</taxon>
        <taxon>Fungi incertae sedis</taxon>
        <taxon>Zoopagomycota</taxon>
        <taxon>Entomophthoromycotina</taxon>
        <taxon>Entomophthoromycetes</taxon>
        <taxon>Entomophthorales</taxon>
        <taxon>Entomophthoraceae</taxon>
        <taxon>Entomophthora</taxon>
    </lineage>
</organism>
<gene>
    <name evidence="1" type="primary">MCA1_14</name>
    <name evidence="1" type="ORF">DSO57_1017620</name>
</gene>
<protein>
    <submittedName>
        <fullName evidence="1">Ca(2+)-dependent cysteine protease</fullName>
    </submittedName>
</protein>
<keyword evidence="1" id="KW-0645">Protease</keyword>
<evidence type="ECO:0000313" key="1">
    <source>
        <dbReference type="EMBL" id="KAJ9057971.1"/>
    </source>
</evidence>
<accession>A0ACC2S6Q7</accession>
<dbReference type="Proteomes" id="UP001165960">
    <property type="component" value="Unassembled WGS sequence"/>
</dbReference>
<keyword evidence="2" id="KW-1185">Reference proteome</keyword>
<dbReference type="EMBL" id="QTSX02005754">
    <property type="protein sequence ID" value="KAJ9057971.1"/>
    <property type="molecule type" value="Genomic_DNA"/>
</dbReference>
<reference evidence="1" key="1">
    <citation type="submission" date="2022-04" db="EMBL/GenBank/DDBJ databases">
        <title>Genome of the entomopathogenic fungus Entomophthora muscae.</title>
        <authorList>
            <person name="Elya C."/>
            <person name="Lovett B.R."/>
            <person name="Lee E."/>
            <person name="Macias A.M."/>
            <person name="Hajek A.E."/>
            <person name="De Bivort B.L."/>
            <person name="Kasson M.T."/>
            <person name="De Fine Licht H.H."/>
            <person name="Stajich J.E."/>
        </authorList>
    </citation>
    <scope>NUCLEOTIDE SEQUENCE</scope>
    <source>
        <strain evidence="1">Berkeley</strain>
    </source>
</reference>
<proteinExistence type="predicted"/>
<comment type="caution">
    <text evidence="1">The sequence shown here is derived from an EMBL/GenBank/DDBJ whole genome shotgun (WGS) entry which is preliminary data.</text>
</comment>
<name>A0ACC2S6Q7_9FUNG</name>